<organism evidence="2 3">
    <name type="scientific">Candidatus Sulfobium mesophilum</name>
    <dbReference type="NCBI Taxonomy" id="2016548"/>
    <lineage>
        <taxon>Bacteria</taxon>
        <taxon>Pseudomonadati</taxon>
        <taxon>Nitrospirota</taxon>
        <taxon>Nitrospiria</taxon>
        <taxon>Nitrospirales</taxon>
        <taxon>Nitrospiraceae</taxon>
        <taxon>Candidatus Sulfobium</taxon>
    </lineage>
</organism>
<accession>A0A2U3QHU2</accession>
<dbReference type="EMBL" id="OUUY01000086">
    <property type="protein sequence ID" value="SPQ00972.1"/>
    <property type="molecule type" value="Genomic_DNA"/>
</dbReference>
<keyword evidence="3" id="KW-1185">Reference proteome</keyword>
<dbReference type="Proteomes" id="UP000245125">
    <property type="component" value="Unassembled WGS sequence"/>
</dbReference>
<evidence type="ECO:0000313" key="2">
    <source>
        <dbReference type="EMBL" id="SPQ00972.1"/>
    </source>
</evidence>
<gene>
    <name evidence="2" type="ORF">NBG4_40012</name>
</gene>
<sequence length="124" mass="13413">MTVKIKIVANDIVLDAELFDTATARSVAASLPVEVEPNEWGDEFYFEIPVRMPLDKTATTKVSIGDIGYWPPGNALAIFFGPTPMSRGPEPVPASEVNIVGRITGDATILRRAKGPGAIRLKIY</sequence>
<dbReference type="Gene3D" id="2.40.100.20">
    <property type="match status" value="1"/>
</dbReference>
<name>A0A2U3QHU2_9BACT</name>
<feature type="domain" description="Cyclophilin TM1367-like" evidence="1">
    <location>
        <begin position="4"/>
        <end position="121"/>
    </location>
</feature>
<dbReference type="InterPro" id="IPR025658">
    <property type="entry name" value="Cyclophilin_TM1367"/>
</dbReference>
<dbReference type="SUPFAM" id="SSF50891">
    <property type="entry name" value="Cyclophilin-like"/>
    <property type="match status" value="1"/>
</dbReference>
<evidence type="ECO:0000259" key="1">
    <source>
        <dbReference type="Pfam" id="PF04126"/>
    </source>
</evidence>
<dbReference type="Pfam" id="PF04126">
    <property type="entry name" value="Cyclophil_like"/>
    <property type="match status" value="1"/>
</dbReference>
<proteinExistence type="predicted"/>
<dbReference type="AlphaFoldDB" id="A0A2U3QHU2"/>
<evidence type="ECO:0000313" key="3">
    <source>
        <dbReference type="Proteomes" id="UP000245125"/>
    </source>
</evidence>
<dbReference type="OrthoDB" id="7061637at2"/>
<dbReference type="InterPro" id="IPR029000">
    <property type="entry name" value="Cyclophilin-like_dom_sf"/>
</dbReference>
<protein>
    <recommendedName>
        <fullName evidence="1">Cyclophilin TM1367-like domain-containing protein</fullName>
    </recommendedName>
</protein>
<reference evidence="3" key="1">
    <citation type="submission" date="2018-03" db="EMBL/GenBank/DDBJ databases">
        <authorList>
            <person name="Zecchin S."/>
        </authorList>
    </citation>
    <scope>NUCLEOTIDE SEQUENCE [LARGE SCALE GENOMIC DNA]</scope>
</reference>